<dbReference type="Gene3D" id="2.20.110.10">
    <property type="entry name" value="Histone H3 K4-specific methyltransferase SET7/9 N-terminal domain"/>
    <property type="match status" value="1"/>
</dbReference>
<keyword evidence="2" id="KW-1185">Reference proteome</keyword>
<evidence type="ECO:0000313" key="1">
    <source>
        <dbReference type="EMBL" id="TYR34008.1"/>
    </source>
</evidence>
<dbReference type="Proteomes" id="UP000323258">
    <property type="component" value="Unassembled WGS sequence"/>
</dbReference>
<dbReference type="SUPFAM" id="SSF82185">
    <property type="entry name" value="Histone H3 K4-specific methyltransferase SET7/9 N-terminal domain"/>
    <property type="match status" value="1"/>
</dbReference>
<evidence type="ECO:0000313" key="2">
    <source>
        <dbReference type="Proteomes" id="UP000323258"/>
    </source>
</evidence>
<protein>
    <recommendedName>
        <fullName evidence="3">MORN repeat variant</fullName>
    </recommendedName>
</protein>
<dbReference type="EMBL" id="VSZS01000057">
    <property type="protein sequence ID" value="TYR34008.1"/>
    <property type="molecule type" value="Genomic_DNA"/>
</dbReference>
<gene>
    <name evidence="1" type="ORF">FY036_05810</name>
</gene>
<comment type="caution">
    <text evidence="1">The sequence shown here is derived from an EMBL/GenBank/DDBJ whole genome shotgun (WGS) entry which is preliminary data.</text>
</comment>
<dbReference type="RefSeq" id="WP_148913771.1">
    <property type="nucleotide sequence ID" value="NZ_VSZS01000057.1"/>
</dbReference>
<proteinExistence type="predicted"/>
<dbReference type="OrthoDB" id="8854536at2"/>
<sequence>MPDAKQHIQRHRDGSLWARGQTVEGLADGYWEWFRKNGTKLRSGHFDNGEQVGEWTTYDKAGEPYKVTTIKPGKGQSAKTLTRI</sequence>
<accession>A0A5D4H061</accession>
<dbReference type="AlphaFoldDB" id="A0A5D4H061"/>
<name>A0A5D4H061_9HYPH</name>
<evidence type="ECO:0008006" key="3">
    <source>
        <dbReference type="Google" id="ProtNLM"/>
    </source>
</evidence>
<reference evidence="1 2" key="2">
    <citation type="submission" date="2019-09" db="EMBL/GenBank/DDBJ databases">
        <title>Mesorhizobium sp. MaA-C15 isolated from Microcystis aeruginosa.</title>
        <authorList>
            <person name="Jeong S.E."/>
            <person name="Jin H.M."/>
            <person name="Jeon C.O."/>
        </authorList>
    </citation>
    <scope>NUCLEOTIDE SEQUENCE [LARGE SCALE GENOMIC DNA]</scope>
    <source>
        <strain evidence="1 2">MaA-C15</strain>
    </source>
</reference>
<organism evidence="1 2">
    <name type="scientific">Neoaquamicrobium microcysteis</name>
    <dbReference type="NCBI Taxonomy" id="2682781"/>
    <lineage>
        <taxon>Bacteria</taxon>
        <taxon>Pseudomonadati</taxon>
        <taxon>Pseudomonadota</taxon>
        <taxon>Alphaproteobacteria</taxon>
        <taxon>Hyphomicrobiales</taxon>
        <taxon>Phyllobacteriaceae</taxon>
        <taxon>Neoaquamicrobium</taxon>
    </lineage>
</organism>
<reference evidence="1 2" key="1">
    <citation type="submission" date="2019-08" db="EMBL/GenBank/DDBJ databases">
        <authorList>
            <person name="Seo Y.L."/>
        </authorList>
    </citation>
    <scope>NUCLEOTIDE SEQUENCE [LARGE SCALE GENOMIC DNA]</scope>
    <source>
        <strain evidence="1 2">MaA-C15</strain>
    </source>
</reference>